<dbReference type="GO" id="GO:0005829">
    <property type="term" value="C:cytosol"/>
    <property type="evidence" value="ECO:0007669"/>
    <property type="project" value="TreeGrafter"/>
</dbReference>
<gene>
    <name evidence="6" type="ORF">A11Q_1268</name>
</gene>
<dbReference type="PRINTS" id="PR01727">
    <property type="entry name" value="DNABINDINGHU"/>
</dbReference>
<keyword evidence="7" id="KW-1185">Reference proteome</keyword>
<dbReference type="EMBL" id="CP003537">
    <property type="protein sequence ID" value="AGH95484.1"/>
    <property type="molecule type" value="Genomic_DNA"/>
</dbReference>
<keyword evidence="2" id="KW-0226">DNA condensation</keyword>
<comment type="similarity">
    <text evidence="1 4">Belongs to the bacterial histone-like protein family.</text>
</comment>
<dbReference type="SMART" id="SM00411">
    <property type="entry name" value="BHL"/>
    <property type="match status" value="1"/>
</dbReference>
<dbReference type="InterPro" id="IPR000119">
    <property type="entry name" value="Hist_DNA-bd"/>
</dbReference>
<dbReference type="OrthoDB" id="5295600at2"/>
<evidence type="ECO:0000256" key="4">
    <source>
        <dbReference type="RuleBase" id="RU003939"/>
    </source>
</evidence>
<evidence type="ECO:0000313" key="6">
    <source>
        <dbReference type="EMBL" id="AGH95484.1"/>
    </source>
</evidence>
<feature type="compositionally biased region" description="Polar residues" evidence="5">
    <location>
        <begin position="62"/>
        <end position="76"/>
    </location>
</feature>
<dbReference type="GO" id="GO:0030527">
    <property type="term" value="F:structural constituent of chromatin"/>
    <property type="evidence" value="ECO:0007669"/>
    <property type="project" value="InterPro"/>
</dbReference>
<dbReference type="GO" id="GO:0030261">
    <property type="term" value="P:chromosome condensation"/>
    <property type="evidence" value="ECO:0007669"/>
    <property type="project" value="UniProtKB-KW"/>
</dbReference>
<dbReference type="KEGG" id="bex:A11Q_1268"/>
<dbReference type="InterPro" id="IPR010992">
    <property type="entry name" value="IHF-like_DNA-bd_dom_sf"/>
</dbReference>
<reference evidence="6 7" key="1">
    <citation type="journal article" date="2013" name="ISME J.">
        <title>By their genes ye shall know them: genomic signatures of predatory bacteria.</title>
        <authorList>
            <person name="Pasternak Z."/>
            <person name="Pietrokovski S."/>
            <person name="Rotem O."/>
            <person name="Gophna U."/>
            <person name="Lurie-Weinberger M.N."/>
            <person name="Jurkevitch E."/>
        </authorList>
    </citation>
    <scope>NUCLEOTIDE SEQUENCE [LARGE SCALE GENOMIC DNA]</scope>
    <source>
        <strain evidence="6 7">JSS</strain>
    </source>
</reference>
<proteinExistence type="inferred from homology"/>
<dbReference type="AlphaFoldDB" id="M4VQR3"/>
<evidence type="ECO:0000313" key="7">
    <source>
        <dbReference type="Proteomes" id="UP000012040"/>
    </source>
</evidence>
<dbReference type="CDD" id="cd13831">
    <property type="entry name" value="HU"/>
    <property type="match status" value="1"/>
</dbReference>
<name>M4VQR3_9BACT</name>
<evidence type="ECO:0000256" key="5">
    <source>
        <dbReference type="SAM" id="MobiDB-lite"/>
    </source>
</evidence>
<dbReference type="Proteomes" id="UP000012040">
    <property type="component" value="Chromosome"/>
</dbReference>
<evidence type="ECO:0000256" key="2">
    <source>
        <dbReference type="ARBA" id="ARBA00023067"/>
    </source>
</evidence>
<evidence type="ECO:0000256" key="1">
    <source>
        <dbReference type="ARBA" id="ARBA00010529"/>
    </source>
</evidence>
<dbReference type="PATRIC" id="fig|1184267.3.peg.1286"/>
<dbReference type="eggNOG" id="COG0776">
    <property type="taxonomic scope" value="Bacteria"/>
</dbReference>
<organism evidence="6 7">
    <name type="scientific">Pseudobdellovibrio exovorus JSS</name>
    <dbReference type="NCBI Taxonomy" id="1184267"/>
    <lineage>
        <taxon>Bacteria</taxon>
        <taxon>Pseudomonadati</taxon>
        <taxon>Bdellovibrionota</taxon>
        <taxon>Bdellovibrionia</taxon>
        <taxon>Bdellovibrionales</taxon>
        <taxon>Pseudobdellovibrionaceae</taxon>
        <taxon>Pseudobdellovibrio</taxon>
    </lineage>
</organism>
<sequence length="90" mass="9836">MNKAELVAAIASKTKTSRSQVEAYLEVTLSIIQKTVSKGEEVKLVGFGSFSKAERKAKTARNPKTGQAIQLPSTNVPRFKPGKEFKDIVK</sequence>
<dbReference type="Pfam" id="PF00216">
    <property type="entry name" value="Bac_DNA_binding"/>
    <property type="match status" value="1"/>
</dbReference>
<protein>
    <submittedName>
        <fullName evidence="6">DNA-binding protein HU-alpha (HU-2)</fullName>
    </submittedName>
</protein>
<dbReference type="Gene3D" id="4.10.520.10">
    <property type="entry name" value="IHF-like DNA-binding proteins"/>
    <property type="match status" value="1"/>
</dbReference>
<accession>M4VQR3</accession>
<dbReference type="PANTHER" id="PTHR33175:SF3">
    <property type="entry name" value="DNA-BINDING PROTEIN HU-BETA"/>
    <property type="match status" value="1"/>
</dbReference>
<evidence type="ECO:0000256" key="3">
    <source>
        <dbReference type="ARBA" id="ARBA00023125"/>
    </source>
</evidence>
<dbReference type="GO" id="GO:0003677">
    <property type="term" value="F:DNA binding"/>
    <property type="evidence" value="ECO:0007669"/>
    <property type="project" value="UniProtKB-KW"/>
</dbReference>
<keyword evidence="3 6" id="KW-0238">DNA-binding</keyword>
<dbReference type="RefSeq" id="WP_015469974.1">
    <property type="nucleotide sequence ID" value="NC_020813.1"/>
</dbReference>
<dbReference type="SUPFAM" id="SSF47729">
    <property type="entry name" value="IHF-like DNA-binding proteins"/>
    <property type="match status" value="1"/>
</dbReference>
<dbReference type="STRING" id="1184267.A11Q_1268"/>
<feature type="region of interest" description="Disordered" evidence="5">
    <location>
        <begin position="56"/>
        <end position="76"/>
    </location>
</feature>
<dbReference type="HOGENOM" id="CLU_105066_3_1_7"/>
<dbReference type="PANTHER" id="PTHR33175">
    <property type="entry name" value="DNA-BINDING PROTEIN HU"/>
    <property type="match status" value="1"/>
</dbReference>